<evidence type="ECO:0000313" key="10">
    <source>
        <dbReference type="EMBL" id="KAF4654682.1"/>
    </source>
</evidence>
<dbReference type="InterPro" id="IPR011545">
    <property type="entry name" value="DEAD/DEAH_box_helicase_dom"/>
</dbReference>
<dbReference type="Proteomes" id="UP000572268">
    <property type="component" value="Unassembled WGS sequence"/>
</dbReference>
<dbReference type="SMART" id="SM01388">
    <property type="entry name" value="Mob1_phocein"/>
    <property type="match status" value="1"/>
</dbReference>
<comment type="caution">
    <text evidence="10">The sequence shown here is derived from an EMBL/GenBank/DDBJ whole genome shotgun (WGS) entry which is preliminary data.</text>
</comment>
<name>A0A7J6L675_PEROL</name>
<keyword evidence="2 6" id="KW-0378">Hydrolase</keyword>
<evidence type="ECO:0000256" key="4">
    <source>
        <dbReference type="ARBA" id="ARBA00022840"/>
    </source>
</evidence>
<gene>
    <name evidence="10" type="primary">DDX6_3</name>
    <name evidence="10" type="ORF">FOL46_008641</name>
</gene>
<dbReference type="GO" id="GO:0003723">
    <property type="term" value="F:RNA binding"/>
    <property type="evidence" value="ECO:0007669"/>
    <property type="project" value="UniProtKB-UniRule"/>
</dbReference>
<dbReference type="CDD" id="cd18787">
    <property type="entry name" value="SF2_C_DEAD"/>
    <property type="match status" value="1"/>
</dbReference>
<evidence type="ECO:0000256" key="3">
    <source>
        <dbReference type="ARBA" id="ARBA00022806"/>
    </source>
</evidence>
<comment type="catalytic activity">
    <reaction evidence="6">
        <text>ATP + H2O = ADP + phosphate + H(+)</text>
        <dbReference type="Rhea" id="RHEA:13065"/>
        <dbReference type="ChEBI" id="CHEBI:15377"/>
        <dbReference type="ChEBI" id="CHEBI:15378"/>
        <dbReference type="ChEBI" id="CHEBI:30616"/>
        <dbReference type="ChEBI" id="CHEBI:43474"/>
        <dbReference type="ChEBI" id="CHEBI:456216"/>
        <dbReference type="EC" id="3.6.4.13"/>
    </reaction>
</comment>
<dbReference type="GO" id="GO:0003724">
    <property type="term" value="F:RNA helicase activity"/>
    <property type="evidence" value="ECO:0007669"/>
    <property type="project" value="UniProtKB-EC"/>
</dbReference>
<dbReference type="SUPFAM" id="SSF101152">
    <property type="entry name" value="Mob1/phocein"/>
    <property type="match status" value="1"/>
</dbReference>
<reference evidence="10 11" key="1">
    <citation type="submission" date="2020-04" db="EMBL/GenBank/DDBJ databases">
        <title>Perkinsus olseni comparative genomics.</title>
        <authorList>
            <person name="Bogema D.R."/>
        </authorList>
    </citation>
    <scope>NUCLEOTIDE SEQUENCE [LARGE SCALE GENOMIC DNA]</scope>
    <source>
        <strain evidence="10">ATCC PRA-31</strain>
    </source>
</reference>
<dbReference type="InterPro" id="IPR005301">
    <property type="entry name" value="MOB_kinase_act_fam"/>
</dbReference>
<accession>A0A7J6L675</accession>
<dbReference type="PROSITE" id="PS51192">
    <property type="entry name" value="HELICASE_ATP_BIND_1"/>
    <property type="match status" value="1"/>
</dbReference>
<proteinExistence type="inferred from homology"/>
<dbReference type="InterPro" id="IPR001650">
    <property type="entry name" value="Helicase_C-like"/>
</dbReference>
<evidence type="ECO:0000259" key="8">
    <source>
        <dbReference type="PROSITE" id="PS51192"/>
    </source>
</evidence>
<feature type="compositionally biased region" description="Low complexity" evidence="7">
    <location>
        <begin position="245"/>
        <end position="270"/>
    </location>
</feature>
<dbReference type="AlphaFoldDB" id="A0A7J6L675"/>
<comment type="similarity">
    <text evidence="6">Belongs to the DEAD box helicase family.</text>
</comment>
<dbReference type="Pfam" id="PF03637">
    <property type="entry name" value="Mob1_phocein"/>
    <property type="match status" value="1"/>
</dbReference>
<dbReference type="Pfam" id="PF00270">
    <property type="entry name" value="DEAD"/>
    <property type="match status" value="1"/>
</dbReference>
<dbReference type="InterPro" id="IPR014001">
    <property type="entry name" value="Helicase_ATP-bd"/>
</dbReference>
<dbReference type="GO" id="GO:0005524">
    <property type="term" value="F:ATP binding"/>
    <property type="evidence" value="ECO:0007669"/>
    <property type="project" value="UniProtKB-UniRule"/>
</dbReference>
<comment type="function">
    <text evidence="6">RNA helicase.</text>
</comment>
<keyword evidence="4 6" id="KW-0067">ATP-binding</keyword>
<feature type="domain" description="Helicase ATP-binding" evidence="8">
    <location>
        <begin position="339"/>
        <end position="513"/>
    </location>
</feature>
<dbReference type="Gene3D" id="3.40.50.300">
    <property type="entry name" value="P-loop containing nucleotide triphosphate hydrolases"/>
    <property type="match status" value="2"/>
</dbReference>
<evidence type="ECO:0000313" key="11">
    <source>
        <dbReference type="Proteomes" id="UP000572268"/>
    </source>
</evidence>
<dbReference type="PROSITE" id="PS51194">
    <property type="entry name" value="HELICASE_CTER"/>
    <property type="match status" value="1"/>
</dbReference>
<keyword evidence="5 6" id="KW-0694">RNA-binding</keyword>
<dbReference type="CDD" id="cd00268">
    <property type="entry name" value="DEADc"/>
    <property type="match status" value="1"/>
</dbReference>
<dbReference type="EMBL" id="JABANN010000700">
    <property type="protein sequence ID" value="KAF4654682.1"/>
    <property type="molecule type" value="Genomic_DNA"/>
</dbReference>
<evidence type="ECO:0000259" key="9">
    <source>
        <dbReference type="PROSITE" id="PS51194"/>
    </source>
</evidence>
<sequence>MASTAATTMNSGGHYGEIVLPGQKRCDFLHGGEPDLVLTDERPLAVGEYLKGRIRAFLRDPTLPALIELCRVPSGVSPSLWCVENIREFMVEFNRVIAEVQHECNEETCPRMSATDEWHFLCAAHRKPMDCCAIDYMVHTVDGSTNLILSSKNFPERTKVPQASLKFIPTLYRRLYRIFGHLFHHHRAVFFKVESQSRMCARFTQFVRMHGLLGPSSSGAESSRSGSPVESNLYLVPDAAIGLAPPIPAATTSPSSSTPPEVEPETQPAEVSPTREEEVSGGVEEEEASDTETRVAGGMSPAEAGGGGFASGLGLSSTTLRSLARMGYEEAAPVQRQAIPLGLSWTDLIIQSKSGSGKTCAFGVIICELTTPEMGQVQSIVIAPSREIVNQIRDEMLQICHYSHQVVSTVGELTSKQEEEQPVRIPDILIGTSKQVYLLFRQRRVPVCPHAALLVFDEADIMLDNPRDRKWLTYISRGLHYLCADVKLVLSSATMPPHVLPYAEDLLEYLEPKSGREFSRATLCRSDTTNPAENALLTHITHAVCVLPRAANGDIPWGLEMLLGMQRYHQCIVFCTSVVLVKTVAAYLRENAPSPCKVMESSEDHSLADRSAAMKFLNSREHGIVVATDEVFARGVDGQLVDLVINIGLPEAKETYLHRSGRCGRFGRPGTCITLLEDPNELDEIRFLYVQLGVPFETVELEPPAPAAAALPPENCYYFMSNHPFTVHTDVEARKRDLWQLHASVWGLTTSEEGPQ</sequence>
<evidence type="ECO:0000256" key="5">
    <source>
        <dbReference type="ARBA" id="ARBA00022884"/>
    </source>
</evidence>
<dbReference type="InterPro" id="IPR044742">
    <property type="entry name" value="DEAD/DEAH_RhlB"/>
</dbReference>
<keyword evidence="1 6" id="KW-0547">Nucleotide-binding</keyword>
<comment type="domain">
    <text evidence="6">The Q motif is unique to and characteristic of the DEAD box family of RNA helicases and controls ATP binding and hydrolysis.</text>
</comment>
<evidence type="ECO:0000256" key="2">
    <source>
        <dbReference type="ARBA" id="ARBA00022801"/>
    </source>
</evidence>
<dbReference type="Pfam" id="PF00271">
    <property type="entry name" value="Helicase_C"/>
    <property type="match status" value="1"/>
</dbReference>
<evidence type="ECO:0000256" key="1">
    <source>
        <dbReference type="ARBA" id="ARBA00022741"/>
    </source>
</evidence>
<dbReference type="PANTHER" id="PTHR24031">
    <property type="entry name" value="RNA HELICASE"/>
    <property type="match status" value="1"/>
</dbReference>
<evidence type="ECO:0000256" key="7">
    <source>
        <dbReference type="SAM" id="MobiDB-lite"/>
    </source>
</evidence>
<feature type="region of interest" description="Disordered" evidence="7">
    <location>
        <begin position="245"/>
        <end position="310"/>
    </location>
</feature>
<dbReference type="SMART" id="SM00490">
    <property type="entry name" value="HELICc"/>
    <property type="match status" value="1"/>
</dbReference>
<dbReference type="GO" id="GO:0016787">
    <property type="term" value="F:hydrolase activity"/>
    <property type="evidence" value="ECO:0007669"/>
    <property type="project" value="UniProtKB-KW"/>
</dbReference>
<feature type="domain" description="Helicase C-terminal" evidence="9">
    <location>
        <begin position="554"/>
        <end position="707"/>
    </location>
</feature>
<dbReference type="Gene3D" id="1.20.140.30">
    <property type="entry name" value="MOB kinase activator"/>
    <property type="match status" value="1"/>
</dbReference>
<dbReference type="SMART" id="SM00487">
    <property type="entry name" value="DEXDc"/>
    <property type="match status" value="1"/>
</dbReference>
<dbReference type="EC" id="3.6.4.13" evidence="6"/>
<dbReference type="InterPro" id="IPR036703">
    <property type="entry name" value="MOB_kinase_act_sf"/>
</dbReference>
<evidence type="ECO:0000256" key="6">
    <source>
        <dbReference type="RuleBase" id="RU365068"/>
    </source>
</evidence>
<keyword evidence="3 6" id="KW-0347">Helicase</keyword>
<dbReference type="InterPro" id="IPR027417">
    <property type="entry name" value="P-loop_NTPase"/>
</dbReference>
<organism evidence="10 11">
    <name type="scientific">Perkinsus olseni</name>
    <name type="common">Perkinsus atlanticus</name>
    <dbReference type="NCBI Taxonomy" id="32597"/>
    <lineage>
        <taxon>Eukaryota</taxon>
        <taxon>Sar</taxon>
        <taxon>Alveolata</taxon>
        <taxon>Perkinsozoa</taxon>
        <taxon>Perkinsea</taxon>
        <taxon>Perkinsida</taxon>
        <taxon>Perkinsidae</taxon>
        <taxon>Perkinsus</taxon>
    </lineage>
</organism>
<protein>
    <recommendedName>
        <fullName evidence="6">ATP-dependent RNA helicase</fullName>
        <ecNumber evidence="6">3.6.4.13</ecNumber>
    </recommendedName>
</protein>
<dbReference type="SUPFAM" id="SSF52540">
    <property type="entry name" value="P-loop containing nucleoside triphosphate hydrolases"/>
    <property type="match status" value="1"/>
</dbReference>